<dbReference type="OrthoDB" id="120764at2157"/>
<sequence>MPEVIDIAHEKEVAEFYQSLGINQGPGDIQYRVILLVLKKNEGKITEFSQIREYTDQIADRGSIGSKMKNVFQLEGLAEKVQRGGYIITDKGLIAANFLKDSSAFYKKTKMIRKMLERLP</sequence>
<gene>
    <name evidence="1" type="ORF">MCMEM_0705</name>
</gene>
<dbReference type="KEGG" id="mmet:MCMEM_0705"/>
<evidence type="ECO:0000313" key="2">
    <source>
        <dbReference type="Proteomes" id="UP000033048"/>
    </source>
</evidence>
<dbReference type="STRING" id="1434104.MCMEM_0705"/>
<dbReference type="Proteomes" id="UP000033048">
    <property type="component" value="Chromosome"/>
</dbReference>
<reference evidence="1 2" key="1">
    <citation type="submission" date="2014-07" db="EMBL/GenBank/DDBJ databases">
        <title>Methanogenic archaea and the global carbon cycle.</title>
        <authorList>
            <person name="Henriksen J.R."/>
            <person name="Luke J."/>
            <person name="Reinhart S."/>
            <person name="Benedict M.N."/>
            <person name="Youngblut N.D."/>
            <person name="Metcalf M.E."/>
            <person name="Whitaker R.J."/>
            <person name="Metcalf W.W."/>
        </authorList>
    </citation>
    <scope>NUCLEOTIDE SEQUENCE [LARGE SCALE GENOMIC DNA]</scope>
    <source>
        <strain evidence="1 2">MM1</strain>
    </source>
</reference>
<organism evidence="1 2">
    <name type="scientific">Methanococcoides methylutens MM1</name>
    <dbReference type="NCBI Taxonomy" id="1434104"/>
    <lineage>
        <taxon>Archaea</taxon>
        <taxon>Methanobacteriati</taxon>
        <taxon>Methanobacteriota</taxon>
        <taxon>Stenosarchaea group</taxon>
        <taxon>Methanomicrobia</taxon>
        <taxon>Methanosarcinales</taxon>
        <taxon>Methanosarcinaceae</taxon>
        <taxon>Methanococcoides</taxon>
    </lineage>
</organism>
<evidence type="ECO:0000313" key="1">
    <source>
        <dbReference type="EMBL" id="AKB84758.1"/>
    </source>
</evidence>
<dbReference type="HOGENOM" id="CLU_2044466_0_0_2"/>
<proteinExistence type="predicted"/>
<accession>A0A0E3SR80</accession>
<name>A0A0E3SR80_METMT</name>
<dbReference type="EMBL" id="CP009518">
    <property type="protein sequence ID" value="AKB84758.1"/>
    <property type="molecule type" value="Genomic_DNA"/>
</dbReference>
<protein>
    <recommendedName>
        <fullName evidence="3">ArnR1-like winged helix-turn-helix domain-containing protein</fullName>
    </recommendedName>
</protein>
<evidence type="ECO:0008006" key="3">
    <source>
        <dbReference type="Google" id="ProtNLM"/>
    </source>
</evidence>
<dbReference type="GeneID" id="24893220"/>
<dbReference type="RefSeq" id="WP_048204934.1">
    <property type="nucleotide sequence ID" value="NZ_CP009518.1"/>
</dbReference>
<dbReference type="AlphaFoldDB" id="A0A0E3SR80"/>
<keyword evidence="2" id="KW-1185">Reference proteome</keyword>